<reference evidence="4 5" key="1">
    <citation type="submission" date="2020-08" db="EMBL/GenBank/DDBJ databases">
        <title>Complete genome sequence of Entomobacter blattae G55GP.</title>
        <authorList>
            <person name="Poehlein A."/>
            <person name="Guzman J."/>
            <person name="Daniel R."/>
            <person name="Vilcinskas A."/>
        </authorList>
    </citation>
    <scope>NUCLEOTIDE SEQUENCE [LARGE SCALE GENOMIC DNA]</scope>
    <source>
        <strain evidence="4 5">G55GP</strain>
    </source>
</reference>
<dbReference type="SUPFAM" id="SSF52980">
    <property type="entry name" value="Restriction endonuclease-like"/>
    <property type="match status" value="1"/>
</dbReference>
<gene>
    <name evidence="4" type="ORF">JGUZn3_20880</name>
</gene>
<dbReference type="PANTHER" id="PTHR30015">
    <property type="entry name" value="MRR RESTRICTION SYSTEM PROTEIN"/>
    <property type="match status" value="1"/>
</dbReference>
<sequence>MGRLVNILICGLFLVYPHIAFSSVLEKSGNWETNLNSEQNVFYIQNHDHNALLTFYIDDHSTPLLTAILTNSIYNTENVVTLELEAGDFRTILSKDMDATNSLTSFYKADIPIDKLKDFIHGITAMKTATLTIGEQAVPISLSGTTPVVNAILKYLTDHNVTSFPAPFTVQPKIEIKQNRNIDEDKPQYSETKIIDQNKLELEKRSHKGNLNYIVIFIVFITVILFVSILFKIYSKIKKAIQNNKDKESKNRSVPSSYVTPIENTNTINDNNTSTFIELKNKYQQEKTPSYPKTIYEEKNKNSSSQSYLTNIIKNNFFSEKTSTKNKDEEISDYLKQVKKTVEINKNKAIELARKKLHEHLPTLQRKYSTLVKYDDYGIPDLSKWETHVNYFINKIILPYLLDERVGHYFKPAEYVVRKEIKAVIKASREENEGTITKQGLRFSPTMKPTTYEKYCNQLLEESGWKTELTPLSNDQGADIIATKNSETLIVQCKLYSKPIGNKAVQEAISAKKFYNAQYGAVVSNQEYTSSARQLAKSDNILLLHHDQLKDFEAVEA</sequence>
<evidence type="ECO:0000256" key="2">
    <source>
        <dbReference type="SAM" id="Phobius"/>
    </source>
</evidence>
<dbReference type="InterPro" id="IPR011335">
    <property type="entry name" value="Restrct_endonuc-II-like"/>
</dbReference>
<feature type="transmembrane region" description="Helical" evidence="2">
    <location>
        <begin position="211"/>
        <end position="231"/>
    </location>
</feature>
<keyword evidence="2" id="KW-0472">Membrane</keyword>
<dbReference type="AlphaFoldDB" id="A0A7H1NU31"/>
<dbReference type="KEGG" id="ebla:JGUZn3_20880"/>
<evidence type="ECO:0000313" key="5">
    <source>
        <dbReference type="Proteomes" id="UP000516349"/>
    </source>
</evidence>
<keyword evidence="4" id="KW-0378">Hydrolase</keyword>
<keyword evidence="4" id="KW-0540">Nuclease</keyword>
<keyword evidence="2" id="KW-0812">Transmembrane</keyword>
<dbReference type="InterPro" id="IPR007560">
    <property type="entry name" value="Restrct_endonuc_IV_Mrr"/>
</dbReference>
<feature type="region of interest" description="Disordered" evidence="1">
    <location>
        <begin position="244"/>
        <end position="265"/>
    </location>
</feature>
<dbReference type="Pfam" id="PF04471">
    <property type="entry name" value="Mrr_cat"/>
    <property type="match status" value="1"/>
</dbReference>
<keyword evidence="2" id="KW-1133">Transmembrane helix</keyword>
<name>A0A7H1NU31_9PROT</name>
<dbReference type="PANTHER" id="PTHR30015:SF6">
    <property type="entry name" value="SLL1429 PROTEIN"/>
    <property type="match status" value="1"/>
</dbReference>
<dbReference type="GO" id="GO:0003677">
    <property type="term" value="F:DNA binding"/>
    <property type="evidence" value="ECO:0007669"/>
    <property type="project" value="InterPro"/>
</dbReference>
<dbReference type="EMBL" id="CP060244">
    <property type="protein sequence ID" value="QNT79291.1"/>
    <property type="molecule type" value="Genomic_DNA"/>
</dbReference>
<dbReference type="Proteomes" id="UP000516349">
    <property type="component" value="Chromosome"/>
</dbReference>
<evidence type="ECO:0000259" key="3">
    <source>
        <dbReference type="Pfam" id="PF04471"/>
    </source>
</evidence>
<feature type="domain" description="Restriction endonuclease type IV Mrr" evidence="3">
    <location>
        <begin position="446"/>
        <end position="551"/>
    </location>
</feature>
<dbReference type="InterPro" id="IPR011856">
    <property type="entry name" value="tRNA_endonuc-like_dom_sf"/>
</dbReference>
<evidence type="ECO:0000256" key="1">
    <source>
        <dbReference type="SAM" id="MobiDB-lite"/>
    </source>
</evidence>
<protein>
    <submittedName>
        <fullName evidence="4">Restriction endonuclease</fullName>
    </submittedName>
</protein>
<dbReference type="RefSeq" id="WP_203413467.1">
    <property type="nucleotide sequence ID" value="NZ_CP060244.1"/>
</dbReference>
<dbReference type="InterPro" id="IPR052906">
    <property type="entry name" value="Type_IV_Methyl-Rstrct_Enzyme"/>
</dbReference>
<dbReference type="Gene3D" id="3.40.1350.10">
    <property type="match status" value="1"/>
</dbReference>
<accession>A0A7H1NU31</accession>
<dbReference type="GO" id="GO:0015666">
    <property type="term" value="F:restriction endodeoxyribonuclease activity"/>
    <property type="evidence" value="ECO:0007669"/>
    <property type="project" value="TreeGrafter"/>
</dbReference>
<keyword evidence="5" id="KW-1185">Reference proteome</keyword>
<proteinExistence type="predicted"/>
<evidence type="ECO:0000313" key="4">
    <source>
        <dbReference type="EMBL" id="QNT79291.1"/>
    </source>
</evidence>
<dbReference type="GO" id="GO:0009307">
    <property type="term" value="P:DNA restriction-modification system"/>
    <property type="evidence" value="ECO:0007669"/>
    <property type="project" value="InterPro"/>
</dbReference>
<keyword evidence="4" id="KW-0255">Endonuclease</keyword>
<organism evidence="4 5">
    <name type="scientific">Entomobacter blattae</name>
    <dbReference type="NCBI Taxonomy" id="2762277"/>
    <lineage>
        <taxon>Bacteria</taxon>
        <taxon>Pseudomonadati</taxon>
        <taxon>Pseudomonadota</taxon>
        <taxon>Alphaproteobacteria</taxon>
        <taxon>Acetobacterales</taxon>
        <taxon>Acetobacteraceae</taxon>
        <taxon>Entomobacter</taxon>
    </lineage>
</organism>